<dbReference type="Proteomes" id="UP000005707">
    <property type="component" value="Unassembled WGS sequence"/>
</dbReference>
<evidence type="ECO:0000313" key="5">
    <source>
        <dbReference type="Proteomes" id="UP000005707"/>
    </source>
</evidence>
<protein>
    <submittedName>
        <fullName evidence="4">Redox-active disulfide protein 2</fullName>
    </submittedName>
</protein>
<dbReference type="EMBL" id="AFNU02000010">
    <property type="protein sequence ID" value="ERJ11474.1"/>
    <property type="molecule type" value="Genomic_DNA"/>
</dbReference>
<sequence>MNIKILGGGCANCTKLEQNARKAVEELGIEATFEKVIEMKDIVSYGVMNTPALVVDGTVKVSGRVPKAEEIKKFLD</sequence>
<dbReference type="InterPro" id="IPR036249">
    <property type="entry name" value="Thioredoxin-like_sf"/>
</dbReference>
<dbReference type="Pfam" id="PF13192">
    <property type="entry name" value="Thioredoxin_3"/>
    <property type="match status" value="1"/>
</dbReference>
<keyword evidence="2" id="KW-0676">Redox-active center</keyword>
<name>U2FJN9_9MOLU</name>
<organism evidence="4 5">
    <name type="scientific">Haloplasma contractile SSD-17B</name>
    <dbReference type="NCBI Taxonomy" id="1033810"/>
    <lineage>
        <taxon>Bacteria</taxon>
        <taxon>Bacillati</taxon>
        <taxon>Mycoplasmatota</taxon>
        <taxon>Mollicutes</taxon>
        <taxon>Haloplasmatales</taxon>
        <taxon>Haloplasmataceae</taxon>
        <taxon>Haloplasma</taxon>
    </lineage>
</organism>
<dbReference type="PANTHER" id="PTHR36450:SF1">
    <property type="entry name" value="THIOREDOXIN"/>
    <property type="match status" value="1"/>
</dbReference>
<dbReference type="AlphaFoldDB" id="U2FJN9"/>
<comment type="caution">
    <text evidence="4">The sequence shown here is derived from an EMBL/GenBank/DDBJ whole genome shotgun (WGS) entry which is preliminary data.</text>
</comment>
<dbReference type="eggNOG" id="COG0526">
    <property type="taxonomic scope" value="Bacteria"/>
</dbReference>
<dbReference type="Gene3D" id="3.40.30.10">
    <property type="entry name" value="Glutaredoxin"/>
    <property type="match status" value="1"/>
</dbReference>
<dbReference type="PANTHER" id="PTHR36450">
    <property type="entry name" value="THIOREDOXIN"/>
    <property type="match status" value="1"/>
</dbReference>
<dbReference type="STRING" id="1033810.HLPCO_002386"/>
<dbReference type="OrthoDB" id="9800630at2"/>
<gene>
    <name evidence="4" type="ORF">HLPCO_002386</name>
</gene>
<reference evidence="4 5" key="1">
    <citation type="journal article" date="2011" name="J. Bacteriol.">
        <title>Genome sequence of Haloplasma contractile, an unusual contractile bacterium from a deep-sea anoxic brine lake.</title>
        <authorList>
            <person name="Antunes A."/>
            <person name="Alam I."/>
            <person name="El Dorry H."/>
            <person name="Siam R."/>
            <person name="Robertson A."/>
            <person name="Bajic V.B."/>
            <person name="Stingl U."/>
        </authorList>
    </citation>
    <scope>NUCLEOTIDE SEQUENCE [LARGE SCALE GENOMIC DNA]</scope>
    <source>
        <strain evidence="4 5">SSD-17B</strain>
    </source>
</reference>
<evidence type="ECO:0000256" key="2">
    <source>
        <dbReference type="PIRSR" id="PIRSR037031-51"/>
    </source>
</evidence>
<feature type="domain" description="Thioredoxin-like fold" evidence="3">
    <location>
        <begin position="1"/>
        <end position="75"/>
    </location>
</feature>
<accession>U2FJN9</accession>
<evidence type="ECO:0000313" key="4">
    <source>
        <dbReference type="EMBL" id="ERJ11474.1"/>
    </source>
</evidence>
<proteinExistence type="predicted"/>
<dbReference type="InterPro" id="IPR005243">
    <property type="entry name" value="THIRX-like_proc"/>
</dbReference>
<dbReference type="InParanoid" id="U2FJN9"/>
<evidence type="ECO:0000256" key="1">
    <source>
        <dbReference type="PIRSR" id="PIRSR037031-50"/>
    </source>
</evidence>
<feature type="active site" description="Nucleophile" evidence="1">
    <location>
        <position position="13"/>
    </location>
</feature>
<keyword evidence="2" id="KW-1015">Disulfide bond</keyword>
<feature type="disulfide bond" description="Redox-active" evidence="2">
    <location>
        <begin position="10"/>
        <end position="13"/>
    </location>
</feature>
<evidence type="ECO:0000259" key="3">
    <source>
        <dbReference type="Pfam" id="PF13192"/>
    </source>
</evidence>
<reference evidence="4 5" key="2">
    <citation type="journal article" date="2013" name="PLoS ONE">
        <title>INDIGO - INtegrated Data Warehouse of MIcrobial GenOmes with Examples from the Red Sea Extremophiles.</title>
        <authorList>
            <person name="Alam I."/>
            <person name="Antunes A."/>
            <person name="Kamau A.A."/>
            <person name="Ba Alawi W."/>
            <person name="Kalkatawi M."/>
            <person name="Stingl U."/>
            <person name="Bajic V.B."/>
        </authorList>
    </citation>
    <scope>NUCLEOTIDE SEQUENCE [LARGE SCALE GENOMIC DNA]</scope>
    <source>
        <strain evidence="4 5">SSD-17B</strain>
    </source>
</reference>
<dbReference type="PIRSF" id="PIRSF037031">
    <property type="entry name" value="Redox_disulphide_2"/>
    <property type="match status" value="1"/>
</dbReference>
<dbReference type="RefSeq" id="WP_008827032.1">
    <property type="nucleotide sequence ID" value="NZ_AFNU02000010.1"/>
</dbReference>
<keyword evidence="5" id="KW-1185">Reference proteome</keyword>
<dbReference type="InterPro" id="IPR012336">
    <property type="entry name" value="Thioredoxin-like_fold"/>
</dbReference>
<dbReference type="NCBIfam" id="TIGR00412">
    <property type="entry name" value="redox_disulf_2"/>
    <property type="match status" value="1"/>
</dbReference>
<dbReference type="SUPFAM" id="SSF52833">
    <property type="entry name" value="Thioredoxin-like"/>
    <property type="match status" value="1"/>
</dbReference>
<feature type="active site" description="Nucleophile" evidence="1">
    <location>
        <position position="10"/>
    </location>
</feature>